<dbReference type="NCBIfam" id="NF008725">
    <property type="entry name" value="PRK11727.1"/>
    <property type="match status" value="1"/>
</dbReference>
<dbReference type="CDD" id="cd02440">
    <property type="entry name" value="AdoMet_MTases"/>
    <property type="match status" value="1"/>
</dbReference>
<dbReference type="Proteomes" id="UP000243887">
    <property type="component" value="Unassembled WGS sequence"/>
</dbReference>
<evidence type="ECO:0000256" key="4">
    <source>
        <dbReference type="ARBA" id="ARBA00022679"/>
    </source>
</evidence>
<evidence type="ECO:0000313" key="8">
    <source>
        <dbReference type="Proteomes" id="UP000243887"/>
    </source>
</evidence>
<dbReference type="InterPro" id="IPR029063">
    <property type="entry name" value="SAM-dependent_MTases_sf"/>
</dbReference>
<reference evidence="8" key="1">
    <citation type="submission" date="2016-10" db="EMBL/GenBank/DDBJ databases">
        <authorList>
            <person name="Varghese N."/>
            <person name="Submissions S."/>
        </authorList>
    </citation>
    <scope>NUCLEOTIDE SEQUENCE [LARGE SCALE GENOMIC DNA]</scope>
    <source>
        <strain evidence="8">DSM 26542</strain>
    </source>
</reference>
<dbReference type="InterPro" id="IPR010286">
    <property type="entry name" value="METTL16/RlmF"/>
</dbReference>
<name>A0A1I3TEX3_9FLAO</name>
<comment type="similarity">
    <text evidence="6">Belongs to the methyltransferase superfamily. METTL16/RlmF family.</text>
</comment>
<dbReference type="GO" id="GO:0052907">
    <property type="term" value="F:23S rRNA (adenine(1618)-N(6))-methyltransferase activity"/>
    <property type="evidence" value="ECO:0007669"/>
    <property type="project" value="UniProtKB-EC"/>
</dbReference>
<protein>
    <recommendedName>
        <fullName evidence="6">Ribosomal RNA large subunit methyltransferase F</fullName>
        <ecNumber evidence="6">2.1.1.181</ecNumber>
    </recommendedName>
    <alternativeName>
        <fullName evidence="6">23S rRNA mA1618 methyltransferase</fullName>
    </alternativeName>
    <alternativeName>
        <fullName evidence="6">rRNA adenine N-6-methyltransferase</fullName>
    </alternativeName>
</protein>
<keyword evidence="3 6" id="KW-0489">Methyltransferase</keyword>
<accession>A0A1I3TEX3</accession>
<dbReference type="OrthoDB" id="1115728at2"/>
<dbReference type="SUPFAM" id="SSF53335">
    <property type="entry name" value="S-adenosyl-L-methionine-dependent methyltransferases"/>
    <property type="match status" value="1"/>
</dbReference>
<dbReference type="InterPro" id="IPR002052">
    <property type="entry name" value="DNA_methylase_N6_adenine_CS"/>
</dbReference>
<dbReference type="InterPro" id="IPR016909">
    <property type="entry name" value="rRNA_lsu_MeTfrase_F"/>
</dbReference>
<sequence length="302" mass="34632">MKGIESTKKKLHERNKHQQFYNFDVLKRLVPELGEYIIKNPMGIDTIDFAIPEAVVLLNKAILMQDYKIRFWEIPKANLCPPIPGRADYIHYIADLLSEENNGEIPIGNRVKVLDLGIGANAIYPIIGVAEYGWSFIGSDINMQSLKTAANIIDNNDHLKNNVTLRQQINNRNILKNIIGENECFNVVICNPPFFKSEEETLSKTVQKLKNLGKMTTDKPVQNFSGQHSELWCDGGEKSFITNYIYESVHFKTQVLWFTSLVSNKEHLKPLQTLLKKVKAKDVKVIKMEQGNKISRILAWRY</sequence>
<dbReference type="EC" id="2.1.1.181" evidence="6"/>
<dbReference type="EMBL" id="FORU01000013">
    <property type="protein sequence ID" value="SFJ69009.1"/>
    <property type="molecule type" value="Genomic_DNA"/>
</dbReference>
<proteinExistence type="inferred from homology"/>
<dbReference type="GO" id="GO:0003676">
    <property type="term" value="F:nucleic acid binding"/>
    <property type="evidence" value="ECO:0007669"/>
    <property type="project" value="InterPro"/>
</dbReference>
<keyword evidence="1 6" id="KW-0963">Cytoplasm</keyword>
<comment type="catalytic activity">
    <reaction evidence="6">
        <text>adenosine(1618) in 23S rRNA + S-adenosyl-L-methionine = N(6)-methyladenosine(1618) in 23S rRNA + S-adenosyl-L-homocysteine + H(+)</text>
        <dbReference type="Rhea" id="RHEA:16497"/>
        <dbReference type="Rhea" id="RHEA-COMP:10229"/>
        <dbReference type="Rhea" id="RHEA-COMP:10231"/>
        <dbReference type="ChEBI" id="CHEBI:15378"/>
        <dbReference type="ChEBI" id="CHEBI:57856"/>
        <dbReference type="ChEBI" id="CHEBI:59789"/>
        <dbReference type="ChEBI" id="CHEBI:74411"/>
        <dbReference type="ChEBI" id="CHEBI:74449"/>
        <dbReference type="EC" id="2.1.1.181"/>
    </reaction>
</comment>
<organism evidence="7 8">
    <name type="scientific">Myroides guanonis</name>
    <dbReference type="NCBI Taxonomy" id="1150112"/>
    <lineage>
        <taxon>Bacteria</taxon>
        <taxon>Pseudomonadati</taxon>
        <taxon>Bacteroidota</taxon>
        <taxon>Flavobacteriia</taxon>
        <taxon>Flavobacteriales</taxon>
        <taxon>Flavobacteriaceae</taxon>
        <taxon>Myroides</taxon>
    </lineage>
</organism>
<comment type="function">
    <text evidence="6">Specifically methylates the adenine in position 1618 of 23S rRNA.</text>
</comment>
<dbReference type="PIRSF" id="PIRSF029038">
    <property type="entry name" value="Mtase_YbiN_prd"/>
    <property type="match status" value="1"/>
</dbReference>
<dbReference type="HAMAP" id="MF_01848">
    <property type="entry name" value="23SrRNA_methyltr_F"/>
    <property type="match status" value="1"/>
</dbReference>
<dbReference type="AlphaFoldDB" id="A0A1I3TEX3"/>
<dbReference type="Pfam" id="PF05971">
    <property type="entry name" value="Methyltransf_10"/>
    <property type="match status" value="1"/>
</dbReference>
<keyword evidence="8" id="KW-1185">Reference proteome</keyword>
<dbReference type="PANTHER" id="PTHR13393:SF0">
    <property type="entry name" value="RNA N6-ADENOSINE-METHYLTRANSFERASE METTL16"/>
    <property type="match status" value="1"/>
</dbReference>
<dbReference type="PROSITE" id="PS00092">
    <property type="entry name" value="N6_MTASE"/>
    <property type="match status" value="1"/>
</dbReference>
<comment type="subcellular location">
    <subcellularLocation>
        <location evidence="6">Cytoplasm</location>
    </subcellularLocation>
</comment>
<evidence type="ECO:0000256" key="6">
    <source>
        <dbReference type="HAMAP-Rule" id="MF_01848"/>
    </source>
</evidence>
<dbReference type="STRING" id="1150112.SAMN04487893_11334"/>
<dbReference type="GO" id="GO:0005737">
    <property type="term" value="C:cytoplasm"/>
    <property type="evidence" value="ECO:0007669"/>
    <property type="project" value="UniProtKB-SubCell"/>
</dbReference>
<dbReference type="Gene3D" id="3.40.50.150">
    <property type="entry name" value="Vaccinia Virus protein VP39"/>
    <property type="match status" value="1"/>
</dbReference>
<keyword evidence="4 6" id="KW-0808">Transferase</keyword>
<dbReference type="RefSeq" id="WP_090680092.1">
    <property type="nucleotide sequence ID" value="NZ_FORU01000013.1"/>
</dbReference>
<evidence type="ECO:0000256" key="2">
    <source>
        <dbReference type="ARBA" id="ARBA00022552"/>
    </source>
</evidence>
<dbReference type="GO" id="GO:0070475">
    <property type="term" value="P:rRNA base methylation"/>
    <property type="evidence" value="ECO:0007669"/>
    <property type="project" value="TreeGrafter"/>
</dbReference>
<evidence type="ECO:0000256" key="5">
    <source>
        <dbReference type="ARBA" id="ARBA00022691"/>
    </source>
</evidence>
<keyword evidence="2 6" id="KW-0698">rRNA processing</keyword>
<evidence type="ECO:0000256" key="1">
    <source>
        <dbReference type="ARBA" id="ARBA00022490"/>
    </source>
</evidence>
<gene>
    <name evidence="6" type="primary">rlmF</name>
    <name evidence="7" type="ORF">SAMN04487893_11334</name>
</gene>
<keyword evidence="5 6" id="KW-0949">S-adenosyl-L-methionine</keyword>
<evidence type="ECO:0000256" key="3">
    <source>
        <dbReference type="ARBA" id="ARBA00022603"/>
    </source>
</evidence>
<dbReference type="PANTHER" id="PTHR13393">
    <property type="entry name" value="SAM-DEPENDENT METHYLTRANSFERASE"/>
    <property type="match status" value="1"/>
</dbReference>
<evidence type="ECO:0000313" key="7">
    <source>
        <dbReference type="EMBL" id="SFJ69009.1"/>
    </source>
</evidence>